<dbReference type="GO" id="GO:0008017">
    <property type="term" value="F:microtubule binding"/>
    <property type="evidence" value="ECO:0007669"/>
    <property type="project" value="TreeGrafter"/>
</dbReference>
<dbReference type="SUPFAM" id="SSF47391">
    <property type="entry name" value="Dimerization-anchoring domain of cAMP-dependent PK regulatory subunit"/>
    <property type="match status" value="1"/>
</dbReference>
<gene>
    <name evidence="5" type="primary">TPGS1</name>
</gene>
<dbReference type="Pfam" id="PF24480">
    <property type="entry name" value="TPGS1_C"/>
    <property type="match status" value="1"/>
</dbReference>
<proteinExistence type="predicted"/>
<dbReference type="PANTHER" id="PTHR31932:SF2">
    <property type="entry name" value="TUBULIN POLYGLUTAMYLASE COMPLEX SUBUNIT 1"/>
    <property type="match status" value="1"/>
</dbReference>
<name>A0A6J0TQW5_9SAUR</name>
<keyword evidence="4" id="KW-1185">Reference proteome</keyword>
<feature type="region of interest" description="Disordered" evidence="1">
    <location>
        <begin position="1"/>
        <end position="48"/>
    </location>
</feature>
<dbReference type="KEGG" id="pvt:110079312"/>
<evidence type="ECO:0000259" key="2">
    <source>
        <dbReference type="Pfam" id="PF02197"/>
    </source>
</evidence>
<dbReference type="Gene3D" id="1.20.890.10">
    <property type="entry name" value="cAMP-dependent protein kinase regulatory subunit, dimerization-anchoring domain"/>
    <property type="match status" value="1"/>
</dbReference>
<evidence type="ECO:0000259" key="3">
    <source>
        <dbReference type="Pfam" id="PF24480"/>
    </source>
</evidence>
<organism evidence="4 5">
    <name type="scientific">Pogona vitticeps</name>
    <name type="common">central bearded dragon</name>
    <dbReference type="NCBI Taxonomy" id="103695"/>
    <lineage>
        <taxon>Eukaryota</taxon>
        <taxon>Metazoa</taxon>
        <taxon>Chordata</taxon>
        <taxon>Craniata</taxon>
        <taxon>Vertebrata</taxon>
        <taxon>Euteleostomi</taxon>
        <taxon>Lepidosauria</taxon>
        <taxon>Squamata</taxon>
        <taxon>Bifurcata</taxon>
        <taxon>Unidentata</taxon>
        <taxon>Episquamata</taxon>
        <taxon>Toxicofera</taxon>
        <taxon>Iguania</taxon>
        <taxon>Acrodonta</taxon>
        <taxon>Agamidae</taxon>
        <taxon>Amphibolurinae</taxon>
        <taxon>Pogona</taxon>
    </lineage>
</organism>
<dbReference type="CTD" id="91978"/>
<dbReference type="AlphaFoldDB" id="A0A6J0TQW5"/>
<dbReference type="InterPro" id="IPR039235">
    <property type="entry name" value="TPGS1"/>
</dbReference>
<dbReference type="FunCoup" id="A0A6J0TQW5">
    <property type="interactions" value="128"/>
</dbReference>
<dbReference type="Proteomes" id="UP001652642">
    <property type="component" value="Chromosome 7"/>
</dbReference>
<feature type="domain" description="Tubulin polyglutamylase complex subunit 1-like C-terminal" evidence="3">
    <location>
        <begin position="117"/>
        <end position="308"/>
    </location>
</feature>
<dbReference type="InParanoid" id="A0A6J0TQW5"/>
<dbReference type="RefSeq" id="XP_020649918.2">
    <property type="nucleotide sequence ID" value="XM_020794259.2"/>
</dbReference>
<dbReference type="InterPro" id="IPR047502">
    <property type="entry name" value="DD_TPGS1"/>
</dbReference>
<dbReference type="CDD" id="cd22960">
    <property type="entry name" value="DD_TPGS1"/>
    <property type="match status" value="1"/>
</dbReference>
<dbReference type="Pfam" id="PF02197">
    <property type="entry name" value="RIIa"/>
    <property type="match status" value="1"/>
</dbReference>
<dbReference type="InterPro" id="IPR057632">
    <property type="entry name" value="TPGS1_C"/>
</dbReference>
<dbReference type="PANTHER" id="PTHR31932">
    <property type="entry name" value="TUBULIN POLYGLUTAMYLASE COMPLEX SUBUNIT 1"/>
    <property type="match status" value="1"/>
</dbReference>
<evidence type="ECO:0000313" key="4">
    <source>
        <dbReference type="Proteomes" id="UP001652642"/>
    </source>
</evidence>
<reference evidence="5" key="1">
    <citation type="submission" date="2025-08" db="UniProtKB">
        <authorList>
            <consortium name="RefSeq"/>
        </authorList>
    </citation>
    <scope>IDENTIFICATION</scope>
</reference>
<dbReference type="InterPro" id="IPR003117">
    <property type="entry name" value="cAMP_dep_PK_reg_su_I/II_a/b"/>
</dbReference>
<evidence type="ECO:0000313" key="5">
    <source>
        <dbReference type="RefSeq" id="XP_020649918.2"/>
    </source>
</evidence>
<dbReference type="OrthoDB" id="64214at2759"/>
<accession>A0A6J0TQW5</accession>
<sequence length="311" mass="33572">MKSVPDAAHTQHGARGAGAPSSKMTASEKRRPPAAASDANRPVATATGNDFPEGAAEFLLQAGVTDLVRSALLKVLEARPEEPVDFLAAYFEKLTPRSPQAEEEASGPAETGQPHLQFRLDRAWWALSLAHHSHRTAFNNNVSMAYDSLSAAGRRKKAGVNGKVYSDLLRLMCRERAVPDDLVQPLLRKITCRDHEAVPFDVFRYGVLSCLVLLEFLAKAGALYNALDGGSAAADKRACMAVLGTLEEALRDTGVSAPIRYLEAGSKLGPYSLASTMDRALSERKPSVAMKKDEFLKRASAVFIAKVKPID</sequence>
<feature type="domain" description="RIIa" evidence="2">
    <location>
        <begin position="74"/>
        <end position="95"/>
    </location>
</feature>
<protein>
    <submittedName>
        <fullName evidence="5">Tubulin polyglutamylase complex subunit 1</fullName>
    </submittedName>
</protein>
<evidence type="ECO:0000256" key="1">
    <source>
        <dbReference type="SAM" id="MobiDB-lite"/>
    </source>
</evidence>
<dbReference type="GeneID" id="110079312"/>